<dbReference type="Proteomes" id="UP000218676">
    <property type="component" value="Chromosome 1"/>
</dbReference>
<dbReference type="AlphaFoldDB" id="A0AAD1CET8"/>
<organism evidence="1 2">
    <name type="scientific">Photobacterium damsela subsp. piscicida</name>
    <name type="common">Pasteurella piscicida</name>
    <dbReference type="NCBI Taxonomy" id="38294"/>
    <lineage>
        <taxon>Bacteria</taxon>
        <taxon>Pseudomonadati</taxon>
        <taxon>Pseudomonadota</taxon>
        <taxon>Gammaproteobacteria</taxon>
        <taxon>Vibrionales</taxon>
        <taxon>Vibrionaceae</taxon>
        <taxon>Photobacterium</taxon>
    </lineage>
</organism>
<protein>
    <recommendedName>
        <fullName evidence="3">Leucine-rich repeat domain-containing protein</fullName>
    </recommendedName>
</protein>
<evidence type="ECO:0000313" key="2">
    <source>
        <dbReference type="Proteomes" id="UP000218676"/>
    </source>
</evidence>
<dbReference type="EMBL" id="AP018045">
    <property type="protein sequence ID" value="BAX53019.1"/>
    <property type="molecule type" value="Genomic_DNA"/>
</dbReference>
<evidence type="ECO:0000313" key="1">
    <source>
        <dbReference type="EMBL" id="BAX53019.1"/>
    </source>
</evidence>
<proteinExistence type="predicted"/>
<dbReference type="SUPFAM" id="SSF52075">
    <property type="entry name" value="Outer arm dynein light chain 1"/>
    <property type="match status" value="1"/>
</dbReference>
<gene>
    <name evidence="1" type="ORF">PDPUS_1_01645</name>
</gene>
<name>A0AAD1CET8_PHODP</name>
<sequence>MIGFKSCAIKEVPANSLPPKLRWLILTDNNIEQLPDTLGQ</sequence>
<reference evidence="2" key="1">
    <citation type="submission" date="2017-05" db="EMBL/GenBank/DDBJ databases">
        <title>Whole genome sequence of fish pathogenic bacteria, Photobacterium damselae subsp. piscicida, strain 91-197, isolated from hybrid striped bass (Morone sp.) in USA.</title>
        <authorList>
            <person name="Teru Y."/>
            <person name="Hikima J."/>
            <person name="Kono T."/>
            <person name="Sakai M."/>
            <person name="Takano T."/>
            <person name="Hawke J.P."/>
            <person name="Takeyama H."/>
            <person name="Aoki T."/>
        </authorList>
    </citation>
    <scope>NUCLEOTIDE SEQUENCE [LARGE SCALE GENOMIC DNA]</scope>
    <source>
        <strain evidence="2">91-197</strain>
    </source>
</reference>
<evidence type="ECO:0008006" key="3">
    <source>
        <dbReference type="Google" id="ProtNLM"/>
    </source>
</evidence>
<accession>A0AAD1CET8</accession>